<protein>
    <submittedName>
        <fullName evidence="1">Uncharacterized protein</fullName>
    </submittedName>
</protein>
<reference evidence="1" key="1">
    <citation type="submission" date="2020-08" db="EMBL/GenBank/DDBJ databases">
        <title>Genome sequencing and assembly of the red palm weevil Rhynchophorus ferrugineus.</title>
        <authorList>
            <person name="Dias G.B."/>
            <person name="Bergman C.M."/>
            <person name="Manee M."/>
        </authorList>
    </citation>
    <scope>NUCLEOTIDE SEQUENCE</scope>
    <source>
        <strain evidence="1">AA-2017</strain>
        <tissue evidence="1">Whole larva</tissue>
    </source>
</reference>
<name>A0A834MEP4_RHYFE</name>
<dbReference type="AlphaFoldDB" id="A0A834MEP4"/>
<sequence length="82" mass="9219">MDGARISIHESVIRVASRNHTLDNSARYDLVEPCVPLTPTGSATVHRKWDFYGDHKNDGHVSVISRLRSEFLCRKDELLGTA</sequence>
<organism evidence="1 2">
    <name type="scientific">Rhynchophorus ferrugineus</name>
    <name type="common">Red palm weevil</name>
    <name type="synonym">Curculio ferrugineus</name>
    <dbReference type="NCBI Taxonomy" id="354439"/>
    <lineage>
        <taxon>Eukaryota</taxon>
        <taxon>Metazoa</taxon>
        <taxon>Ecdysozoa</taxon>
        <taxon>Arthropoda</taxon>
        <taxon>Hexapoda</taxon>
        <taxon>Insecta</taxon>
        <taxon>Pterygota</taxon>
        <taxon>Neoptera</taxon>
        <taxon>Endopterygota</taxon>
        <taxon>Coleoptera</taxon>
        <taxon>Polyphaga</taxon>
        <taxon>Cucujiformia</taxon>
        <taxon>Curculionidae</taxon>
        <taxon>Dryophthorinae</taxon>
        <taxon>Rhynchophorus</taxon>
    </lineage>
</organism>
<dbReference type="Proteomes" id="UP000625711">
    <property type="component" value="Unassembled WGS sequence"/>
</dbReference>
<proteinExistence type="predicted"/>
<comment type="caution">
    <text evidence="1">The sequence shown here is derived from an EMBL/GenBank/DDBJ whole genome shotgun (WGS) entry which is preliminary data.</text>
</comment>
<dbReference type="EMBL" id="JAACXV010004447">
    <property type="protein sequence ID" value="KAF7277050.1"/>
    <property type="molecule type" value="Genomic_DNA"/>
</dbReference>
<evidence type="ECO:0000313" key="1">
    <source>
        <dbReference type="EMBL" id="KAF7277050.1"/>
    </source>
</evidence>
<evidence type="ECO:0000313" key="2">
    <source>
        <dbReference type="Proteomes" id="UP000625711"/>
    </source>
</evidence>
<keyword evidence="2" id="KW-1185">Reference proteome</keyword>
<accession>A0A834MEP4</accession>
<gene>
    <name evidence="1" type="ORF">GWI33_009497</name>
</gene>